<accession>A0A2S7SWL7</accession>
<comment type="subcellular location">
    <subcellularLocation>
        <location evidence="1">Periplasm</location>
    </subcellularLocation>
</comment>
<dbReference type="GO" id="GO:0042121">
    <property type="term" value="P:alginic acid biosynthetic process"/>
    <property type="evidence" value="ECO:0007669"/>
    <property type="project" value="UniProtKB-UniPathway"/>
</dbReference>
<dbReference type="SUPFAM" id="SSF52266">
    <property type="entry name" value="SGNH hydrolase"/>
    <property type="match status" value="1"/>
</dbReference>
<dbReference type="OrthoDB" id="175771at2"/>
<dbReference type="UniPathway" id="UPA00286"/>
<feature type="domain" description="AlgX/AlgJ SGNH hydrolase-like" evidence="7">
    <location>
        <begin position="95"/>
        <end position="264"/>
    </location>
</feature>
<evidence type="ECO:0000259" key="7">
    <source>
        <dbReference type="Pfam" id="PF16822"/>
    </source>
</evidence>
<keyword evidence="5" id="KW-0574">Periplasm</keyword>
<evidence type="ECO:0000256" key="2">
    <source>
        <dbReference type="ARBA" id="ARBA00005182"/>
    </source>
</evidence>
<sequence>MELKTARGRLFLFIALLVALPLINYELKIIQSGKLDGVAPKPEFAPFSLENWWDGKFQEQRNTYFNDSIGFRPDLVRVNNQIDYWLFRKINANTIILGSDDYLFGSKYIDEYNGLGYIGDTAIMDACYKMKKVQDTLAKLGKTFVFVTSPSKPYFFSEKIPEYLQRREPHKTTYWAYEHFADSLQINKIDFNAWFKKIKDTSTHVLMTRQGIHWSVYGGMLAADSMIKYIEHARGINMPHLHLTKFNYSDDPHPPDADLGSILNMIYPMTKEKLTYPEYEYVENGPVQKPKTIYIGDSFLWLWNEDQLMRKTSIGWEFWYYNNTIWSDSVAEAHMYEYKWKESMMKADCIVLMYTPFNFNIVGARDGFVNKAYGYFYPSSKP</sequence>
<dbReference type="RefSeq" id="WP_105039836.1">
    <property type="nucleotide sequence ID" value="NZ_PPSL01000003.1"/>
</dbReference>
<protein>
    <recommendedName>
        <fullName evidence="7">AlgX/AlgJ SGNH hydrolase-like domain-containing protein</fullName>
    </recommendedName>
</protein>
<organism evidence="8 9">
    <name type="scientific">Flavipsychrobacter stenotrophus</name>
    <dbReference type="NCBI Taxonomy" id="2077091"/>
    <lineage>
        <taxon>Bacteria</taxon>
        <taxon>Pseudomonadati</taxon>
        <taxon>Bacteroidota</taxon>
        <taxon>Chitinophagia</taxon>
        <taxon>Chitinophagales</taxon>
        <taxon>Chitinophagaceae</taxon>
        <taxon>Flavipsychrobacter</taxon>
    </lineage>
</organism>
<evidence type="ECO:0000313" key="9">
    <source>
        <dbReference type="Proteomes" id="UP000239872"/>
    </source>
</evidence>
<proteinExistence type="predicted"/>
<dbReference type="GO" id="GO:0016740">
    <property type="term" value="F:transferase activity"/>
    <property type="evidence" value="ECO:0007669"/>
    <property type="project" value="UniProtKB-KW"/>
</dbReference>
<comment type="caution">
    <text evidence="8">The sequence shown here is derived from an EMBL/GenBank/DDBJ whole genome shotgun (WGS) entry which is preliminary data.</text>
</comment>
<gene>
    <name evidence="8" type="ORF">CJD36_014160</name>
</gene>
<evidence type="ECO:0000256" key="1">
    <source>
        <dbReference type="ARBA" id="ARBA00004418"/>
    </source>
</evidence>
<name>A0A2S7SWL7_9BACT</name>
<comment type="pathway">
    <text evidence="2">Glycan biosynthesis; alginate biosynthesis.</text>
</comment>
<evidence type="ECO:0000313" key="8">
    <source>
        <dbReference type="EMBL" id="PQJ11108.1"/>
    </source>
</evidence>
<dbReference type="EMBL" id="PPSL01000003">
    <property type="protein sequence ID" value="PQJ11108.1"/>
    <property type="molecule type" value="Genomic_DNA"/>
</dbReference>
<keyword evidence="6" id="KW-0016">Alginate biosynthesis</keyword>
<reference evidence="8 9" key="1">
    <citation type="submission" date="2018-01" db="EMBL/GenBank/DDBJ databases">
        <title>A novel member of the phylum Bacteroidetes isolated from glacier ice.</title>
        <authorList>
            <person name="Liu Q."/>
            <person name="Xin Y.-H."/>
        </authorList>
    </citation>
    <scope>NUCLEOTIDE SEQUENCE [LARGE SCALE GENOMIC DNA]</scope>
    <source>
        <strain evidence="8 9">RB1R16</strain>
    </source>
</reference>
<dbReference type="GO" id="GO:0042597">
    <property type="term" value="C:periplasmic space"/>
    <property type="evidence" value="ECO:0007669"/>
    <property type="project" value="UniProtKB-SubCell"/>
</dbReference>
<evidence type="ECO:0000256" key="5">
    <source>
        <dbReference type="ARBA" id="ARBA00022764"/>
    </source>
</evidence>
<evidence type="ECO:0000256" key="6">
    <source>
        <dbReference type="ARBA" id="ARBA00022841"/>
    </source>
</evidence>
<keyword evidence="4" id="KW-0732">Signal</keyword>
<evidence type="ECO:0000256" key="3">
    <source>
        <dbReference type="ARBA" id="ARBA00022679"/>
    </source>
</evidence>
<dbReference type="AlphaFoldDB" id="A0A2S7SWL7"/>
<keyword evidence="9" id="KW-1185">Reference proteome</keyword>
<dbReference type="Pfam" id="PF16822">
    <property type="entry name" value="ALGX"/>
    <property type="match status" value="1"/>
</dbReference>
<evidence type="ECO:0000256" key="4">
    <source>
        <dbReference type="ARBA" id="ARBA00022729"/>
    </source>
</evidence>
<dbReference type="Proteomes" id="UP000239872">
    <property type="component" value="Unassembled WGS sequence"/>
</dbReference>
<keyword evidence="3" id="KW-0808">Transferase</keyword>
<dbReference type="InterPro" id="IPR031811">
    <property type="entry name" value="ALGX/ALGJ_SGNH-like"/>
</dbReference>